<evidence type="ECO:0000313" key="2">
    <source>
        <dbReference type="Proteomes" id="UP000821845"/>
    </source>
</evidence>
<dbReference type="Proteomes" id="UP000821845">
    <property type="component" value="Chromosome 1"/>
</dbReference>
<dbReference type="EMBL" id="CM023481">
    <property type="protein sequence ID" value="KAH6947618.1"/>
    <property type="molecule type" value="Genomic_DNA"/>
</dbReference>
<accession>A0ACB7TKX1</accession>
<comment type="caution">
    <text evidence="1">The sequence shown here is derived from an EMBL/GenBank/DDBJ whole genome shotgun (WGS) entry which is preliminary data.</text>
</comment>
<protein>
    <submittedName>
        <fullName evidence="1">Uncharacterized protein</fullName>
    </submittedName>
</protein>
<keyword evidence="2" id="KW-1185">Reference proteome</keyword>
<reference evidence="1" key="1">
    <citation type="submission" date="2020-05" db="EMBL/GenBank/DDBJ databases">
        <title>Large-scale comparative analyses of tick genomes elucidate their genetic diversity and vector capacities.</title>
        <authorList>
            <person name="Jia N."/>
            <person name="Wang J."/>
            <person name="Shi W."/>
            <person name="Du L."/>
            <person name="Sun Y."/>
            <person name="Zhan W."/>
            <person name="Jiang J."/>
            <person name="Wang Q."/>
            <person name="Zhang B."/>
            <person name="Ji P."/>
            <person name="Sakyi L.B."/>
            <person name="Cui X."/>
            <person name="Yuan T."/>
            <person name="Jiang B."/>
            <person name="Yang W."/>
            <person name="Lam T.T.-Y."/>
            <person name="Chang Q."/>
            <person name="Ding S."/>
            <person name="Wang X."/>
            <person name="Zhu J."/>
            <person name="Ruan X."/>
            <person name="Zhao L."/>
            <person name="Wei J."/>
            <person name="Que T."/>
            <person name="Du C."/>
            <person name="Cheng J."/>
            <person name="Dai P."/>
            <person name="Han X."/>
            <person name="Huang E."/>
            <person name="Gao Y."/>
            <person name="Liu J."/>
            <person name="Shao H."/>
            <person name="Ye R."/>
            <person name="Li L."/>
            <person name="Wei W."/>
            <person name="Wang X."/>
            <person name="Wang C."/>
            <person name="Yang T."/>
            <person name="Huo Q."/>
            <person name="Li W."/>
            <person name="Guo W."/>
            <person name="Chen H."/>
            <person name="Zhou L."/>
            <person name="Ni X."/>
            <person name="Tian J."/>
            <person name="Zhou Y."/>
            <person name="Sheng Y."/>
            <person name="Liu T."/>
            <person name="Pan Y."/>
            <person name="Xia L."/>
            <person name="Li J."/>
            <person name="Zhao F."/>
            <person name="Cao W."/>
        </authorList>
    </citation>
    <scope>NUCLEOTIDE SEQUENCE</scope>
    <source>
        <strain evidence="1">Hyas-2018</strain>
    </source>
</reference>
<gene>
    <name evidence="1" type="ORF">HPB50_020196</name>
</gene>
<proteinExistence type="predicted"/>
<name>A0ACB7TKX1_HYAAI</name>
<evidence type="ECO:0000313" key="1">
    <source>
        <dbReference type="EMBL" id="KAH6947618.1"/>
    </source>
</evidence>
<sequence length="471" mass="51871">MPACVVTSSSSTSVVVSVPSAFASQRARLGHTSPVKQDAQHPLRVAFVIVSTLDKSQISISTATDSRDTAPPFARHKNLASLVWVPLGITAVRPSISYQRRDRKWRYYKFNKQLAVKWTPSDAPQDDGAGVERSQSSPTTDNDTEGWIEVTRRKRNREDQTGNDLEEAIRRAANIGKDELVTICPNYTQNIVVVSAPEENTATKLAKIRTIKTEQMAKGIIRNIPLDYTQEQLIHALVTARNPSLAFAKRLGSTTTVILLYEGYKCPPTASKWVSAENAADLDIAQMYVRDRRSSYAQYGVQRVQTGDMSALLSKTQYTMMKRWTAALVLTTMLTTAPDQGHFQDQGRGRDPGVDKLDRLPEVGTGAGSKLEADPVRPQDKGTSHPVLDGRCRMRGKHQPPTRDNEQARKAQTVAISKTIEEIEKKVTQMGRYTGPAPTSNVSAVINRADTNNINVARADISIARGPDTSS</sequence>
<organism evidence="1 2">
    <name type="scientific">Hyalomma asiaticum</name>
    <name type="common">Tick</name>
    <dbReference type="NCBI Taxonomy" id="266040"/>
    <lineage>
        <taxon>Eukaryota</taxon>
        <taxon>Metazoa</taxon>
        <taxon>Ecdysozoa</taxon>
        <taxon>Arthropoda</taxon>
        <taxon>Chelicerata</taxon>
        <taxon>Arachnida</taxon>
        <taxon>Acari</taxon>
        <taxon>Parasitiformes</taxon>
        <taxon>Ixodida</taxon>
        <taxon>Ixodoidea</taxon>
        <taxon>Ixodidae</taxon>
        <taxon>Hyalomminae</taxon>
        <taxon>Hyalomma</taxon>
    </lineage>
</organism>